<keyword evidence="14 15" id="KW-0472">Membrane</keyword>
<evidence type="ECO:0000259" key="16">
    <source>
        <dbReference type="PROSITE" id="PS50846"/>
    </source>
</evidence>
<dbReference type="InterPro" id="IPR036163">
    <property type="entry name" value="HMA_dom_sf"/>
</dbReference>
<evidence type="ECO:0000256" key="7">
    <source>
        <dbReference type="ARBA" id="ARBA00022741"/>
    </source>
</evidence>
<dbReference type="SUPFAM" id="SSF81653">
    <property type="entry name" value="Calcium ATPase, transduction domain A"/>
    <property type="match status" value="1"/>
</dbReference>
<dbReference type="Gene3D" id="3.40.50.1000">
    <property type="entry name" value="HAD superfamily/HAD-like"/>
    <property type="match status" value="1"/>
</dbReference>
<keyword evidence="7 15" id="KW-0547">Nucleotide-binding</keyword>
<dbReference type="SFLD" id="SFLDS00003">
    <property type="entry name" value="Haloacid_Dehalogenase"/>
    <property type="match status" value="1"/>
</dbReference>
<dbReference type="Pfam" id="PF00403">
    <property type="entry name" value="HMA"/>
    <property type="match status" value="2"/>
</dbReference>
<dbReference type="InterPro" id="IPR001757">
    <property type="entry name" value="P_typ_ATPase"/>
</dbReference>
<dbReference type="CDD" id="cd00371">
    <property type="entry name" value="HMA"/>
    <property type="match status" value="2"/>
</dbReference>
<dbReference type="GO" id="GO:0005507">
    <property type="term" value="F:copper ion binding"/>
    <property type="evidence" value="ECO:0007669"/>
    <property type="project" value="InterPro"/>
</dbReference>
<dbReference type="SUPFAM" id="SSF81660">
    <property type="entry name" value="Metal cation-transporting ATPase, ATP-binding domain N"/>
    <property type="match status" value="1"/>
</dbReference>
<keyword evidence="9" id="KW-0460">Magnesium</keyword>
<feature type="transmembrane region" description="Helical" evidence="15">
    <location>
        <begin position="1119"/>
        <end position="1144"/>
    </location>
</feature>
<evidence type="ECO:0000256" key="1">
    <source>
        <dbReference type="ARBA" id="ARBA00004127"/>
    </source>
</evidence>
<dbReference type="SUPFAM" id="SSF55008">
    <property type="entry name" value="HMA, heavy metal-associated domain"/>
    <property type="match status" value="3"/>
</dbReference>
<dbReference type="AlphaFoldDB" id="A0A6A6URJ3"/>
<dbReference type="Gene3D" id="3.30.70.100">
    <property type="match status" value="3"/>
</dbReference>
<keyword evidence="11 15" id="KW-1133">Transmembrane helix</keyword>
<dbReference type="GO" id="GO:0055070">
    <property type="term" value="P:copper ion homeostasis"/>
    <property type="evidence" value="ECO:0007669"/>
    <property type="project" value="TreeGrafter"/>
</dbReference>
<evidence type="ECO:0000256" key="9">
    <source>
        <dbReference type="ARBA" id="ARBA00022842"/>
    </source>
</evidence>
<dbReference type="PANTHER" id="PTHR43520">
    <property type="entry name" value="ATP7, ISOFORM B"/>
    <property type="match status" value="1"/>
</dbReference>
<dbReference type="PANTHER" id="PTHR43520:SF32">
    <property type="entry name" value="COPPER RESISTANCE P-TYPE ATPASE (EUROFUNG)"/>
    <property type="match status" value="1"/>
</dbReference>
<dbReference type="InterPro" id="IPR036412">
    <property type="entry name" value="HAD-like_sf"/>
</dbReference>
<dbReference type="FunFam" id="3.30.70.100:FF:000001">
    <property type="entry name" value="ATPase copper transporting beta"/>
    <property type="match status" value="2"/>
</dbReference>
<dbReference type="PROSITE" id="PS50846">
    <property type="entry name" value="HMA_2"/>
    <property type="match status" value="2"/>
</dbReference>
<organism evidence="17 18">
    <name type="scientific">Microthyrium microscopicum</name>
    <dbReference type="NCBI Taxonomy" id="703497"/>
    <lineage>
        <taxon>Eukaryota</taxon>
        <taxon>Fungi</taxon>
        <taxon>Dikarya</taxon>
        <taxon>Ascomycota</taxon>
        <taxon>Pezizomycotina</taxon>
        <taxon>Dothideomycetes</taxon>
        <taxon>Dothideomycetes incertae sedis</taxon>
        <taxon>Microthyriales</taxon>
        <taxon>Microthyriaceae</taxon>
        <taxon>Microthyrium</taxon>
    </lineage>
</organism>
<keyword evidence="4 15" id="KW-0812">Transmembrane</keyword>
<dbReference type="InterPro" id="IPR059000">
    <property type="entry name" value="ATPase_P-type_domA"/>
</dbReference>
<dbReference type="SUPFAM" id="SSF81665">
    <property type="entry name" value="Calcium ATPase, transmembrane domain M"/>
    <property type="match status" value="1"/>
</dbReference>
<dbReference type="InterPro" id="IPR008250">
    <property type="entry name" value="ATPase_P-typ_transduc_dom_A_sf"/>
</dbReference>
<dbReference type="InterPro" id="IPR023299">
    <property type="entry name" value="ATPase_P-typ_cyto_dom_N"/>
</dbReference>
<feature type="domain" description="HMA" evidence="16">
    <location>
        <begin position="174"/>
        <end position="239"/>
    </location>
</feature>
<dbReference type="InterPro" id="IPR006122">
    <property type="entry name" value="HMA_Cu_ion-bd"/>
</dbReference>
<dbReference type="InterPro" id="IPR017969">
    <property type="entry name" value="Heavy-metal-associated_CS"/>
</dbReference>
<dbReference type="Gene3D" id="3.40.1110.10">
    <property type="entry name" value="Calcium-transporting ATPase, cytoplasmic domain N"/>
    <property type="match status" value="1"/>
</dbReference>
<dbReference type="GO" id="GO:0016887">
    <property type="term" value="F:ATP hydrolysis activity"/>
    <property type="evidence" value="ECO:0007669"/>
    <property type="project" value="InterPro"/>
</dbReference>
<dbReference type="Proteomes" id="UP000799302">
    <property type="component" value="Unassembled WGS sequence"/>
</dbReference>
<dbReference type="EMBL" id="MU004230">
    <property type="protein sequence ID" value="KAF2674939.1"/>
    <property type="molecule type" value="Genomic_DNA"/>
</dbReference>
<dbReference type="SUPFAM" id="SSF56784">
    <property type="entry name" value="HAD-like"/>
    <property type="match status" value="1"/>
</dbReference>
<keyword evidence="12" id="KW-0186">Copper</keyword>
<feature type="transmembrane region" description="Helical" evidence="15">
    <location>
        <begin position="577"/>
        <end position="596"/>
    </location>
</feature>
<protein>
    <submittedName>
        <fullName evidence="17">Heavy metal translocatin</fullName>
    </submittedName>
</protein>
<feature type="transmembrane region" description="Helical" evidence="15">
    <location>
        <begin position="1156"/>
        <end position="1176"/>
    </location>
</feature>
<keyword evidence="6" id="KW-0677">Repeat</keyword>
<dbReference type="GO" id="GO:0043682">
    <property type="term" value="F:P-type divalent copper transporter activity"/>
    <property type="evidence" value="ECO:0007669"/>
    <property type="project" value="TreeGrafter"/>
</dbReference>
<dbReference type="GO" id="GO:0005524">
    <property type="term" value="F:ATP binding"/>
    <property type="evidence" value="ECO:0007669"/>
    <property type="project" value="UniProtKB-UniRule"/>
</dbReference>
<sequence>MDSSLNTHGPQAISFPTETGQQILTTVFIANLHCNSCSQLIQTTLNNLHPPPESIAVSILTHSVSIVHSPSLLQSTIVNALDTSGFEIHSVVGNDHRIESADMGKKRTHAAHCAECRAEVAGALHNEASGSIPTGGSGSISSLSKEGTKVEQLEVVDEKSDFVVVDTSSQEDIWQAEISIVGMTCSACVGAITRAVEELSFVRTINVALLTNSATVLFNGQDHAQSIVTTIEDAGFDAKIENLEQQKPKSSKKSGKELWKVEVAISGMTCSACVNSIIGQLDQLPFIENASINLISNSGTIIFEGRDNLAQITESIEDAGFDVAVDKVEELGAVQTDDLKSREVYIKVDDMYCHHCPDRIVNMLKETYGNSIDIVKEITLKDPILTLKYISRPPEFTIRHILSTINSVDNAFVTSIYHPPTIEDRSREMHARERKRILFRLALAVTTAIPAFIIGVVCMSLMMKNSSIRMYMMHPMWAGTVSRAEWALFFLATPIYFFAADTFHRKALKELKALWRPGSKTSLLDRFIRFGSMNMLMSLGTSVAYFSSIAELILEATEKNAHSAMPEGHSSMNDDSHNYFDSVIFLTMFLLLGRFIEAYSKAKTGDAVTALGKLRPTEAILIEETDVAGRKLAIDLLDVGDTVLVQNGASPPYDGIVIDGAAQFDESSLTGESRLVPKNPGDPVYSGTVNKTGPISVKLTTVSGSSMLDQIIKVVREGQAKRAPVERAADIITSHFVPFVVSVGIITWCTWLGLGLGGRLPQAWIEGQHGGWALWALRFAISVFVVACPCGIGLAAPTALFVGGGMAAKNGILVKGGGEAFQEASDLDCIVFDKTGTLTTGGDPTVVDFRQLTDDNEQEYLGMVKRIEENSGHPIAKAVVGFCAARSMQTYVPTEIHEKPGKGMLGIFRLEEGSNPALDVEVLVGNETLMNEFKVTITDETKEFLSTWKRAGNSVVLVALRATSPFSDPSENGWILTVTFAIADALRPEAKFIVKSLQERKIAVWMLSGDNVDTAQAIGAMVGIHKDNIIAGVLPEQKAEKIQYLQKTITPPGKKERALVAMVGDGINDSPALTMADVGIAIGSGSDVAISSAEFVLISSDLSSIITLIDLSRAVFRRVWFNFAWALVYNIIAMPVSAGVFYAIVSNGKHIVLEPVWASLAMALSSISVICSSLLLRSKLPFVGFRPTTAKPQKN</sequence>
<evidence type="ECO:0000256" key="14">
    <source>
        <dbReference type="ARBA" id="ARBA00023136"/>
    </source>
</evidence>
<dbReference type="GO" id="GO:0016020">
    <property type="term" value="C:membrane"/>
    <property type="evidence" value="ECO:0007669"/>
    <property type="project" value="UniProtKB-SubCell"/>
</dbReference>
<evidence type="ECO:0000256" key="11">
    <source>
        <dbReference type="ARBA" id="ARBA00022989"/>
    </source>
</evidence>
<proteinExistence type="inferred from homology"/>
<evidence type="ECO:0000256" key="10">
    <source>
        <dbReference type="ARBA" id="ARBA00022967"/>
    </source>
</evidence>
<dbReference type="InterPro" id="IPR023214">
    <property type="entry name" value="HAD_sf"/>
</dbReference>
<reference evidence="17" key="1">
    <citation type="journal article" date="2020" name="Stud. Mycol.">
        <title>101 Dothideomycetes genomes: a test case for predicting lifestyles and emergence of pathogens.</title>
        <authorList>
            <person name="Haridas S."/>
            <person name="Albert R."/>
            <person name="Binder M."/>
            <person name="Bloem J."/>
            <person name="Labutti K."/>
            <person name="Salamov A."/>
            <person name="Andreopoulos B."/>
            <person name="Baker S."/>
            <person name="Barry K."/>
            <person name="Bills G."/>
            <person name="Bluhm B."/>
            <person name="Cannon C."/>
            <person name="Castanera R."/>
            <person name="Culley D."/>
            <person name="Daum C."/>
            <person name="Ezra D."/>
            <person name="Gonzalez J."/>
            <person name="Henrissat B."/>
            <person name="Kuo A."/>
            <person name="Liang C."/>
            <person name="Lipzen A."/>
            <person name="Lutzoni F."/>
            <person name="Magnuson J."/>
            <person name="Mondo S."/>
            <person name="Nolan M."/>
            <person name="Ohm R."/>
            <person name="Pangilinan J."/>
            <person name="Park H.-J."/>
            <person name="Ramirez L."/>
            <person name="Alfaro M."/>
            <person name="Sun H."/>
            <person name="Tritt A."/>
            <person name="Yoshinaga Y."/>
            <person name="Zwiers L.-H."/>
            <person name="Turgeon B."/>
            <person name="Goodwin S."/>
            <person name="Spatafora J."/>
            <person name="Crous P."/>
            <person name="Grigoriev I."/>
        </authorList>
    </citation>
    <scope>NUCLEOTIDE SEQUENCE</scope>
    <source>
        <strain evidence="17">CBS 115976</strain>
    </source>
</reference>
<feature type="transmembrane region" description="Helical" evidence="15">
    <location>
        <begin position="437"/>
        <end position="463"/>
    </location>
</feature>
<dbReference type="NCBIfam" id="TIGR01494">
    <property type="entry name" value="ATPase_P-type"/>
    <property type="match status" value="2"/>
</dbReference>
<feature type="domain" description="HMA" evidence="16">
    <location>
        <begin position="259"/>
        <end position="324"/>
    </location>
</feature>
<dbReference type="SFLD" id="SFLDF00027">
    <property type="entry name" value="p-type_atpase"/>
    <property type="match status" value="1"/>
</dbReference>
<dbReference type="InterPro" id="IPR018303">
    <property type="entry name" value="ATPase_P-typ_P_site"/>
</dbReference>
<evidence type="ECO:0000256" key="12">
    <source>
        <dbReference type="ARBA" id="ARBA00023008"/>
    </source>
</evidence>
<evidence type="ECO:0000256" key="4">
    <source>
        <dbReference type="ARBA" id="ARBA00022692"/>
    </source>
</evidence>
<evidence type="ECO:0000256" key="13">
    <source>
        <dbReference type="ARBA" id="ARBA00023065"/>
    </source>
</evidence>
<dbReference type="InterPro" id="IPR044492">
    <property type="entry name" value="P_typ_ATPase_HD_dom"/>
</dbReference>
<dbReference type="FunFam" id="2.70.150.10:FF:000068">
    <property type="entry name" value="Copper resistance-associated P-type ATPase"/>
    <property type="match status" value="1"/>
</dbReference>
<dbReference type="Gene3D" id="2.70.150.10">
    <property type="entry name" value="Calcium-transporting ATPase, cytoplasmic transduction domain A"/>
    <property type="match status" value="1"/>
</dbReference>
<dbReference type="InterPro" id="IPR023298">
    <property type="entry name" value="ATPase_P-typ_TM_dom_sf"/>
</dbReference>
<dbReference type="PROSITE" id="PS00154">
    <property type="entry name" value="ATPASE_E1_E2"/>
    <property type="match status" value="1"/>
</dbReference>
<name>A0A6A6URJ3_9PEZI</name>
<keyword evidence="5 15" id="KW-0479">Metal-binding</keyword>
<evidence type="ECO:0000313" key="18">
    <source>
        <dbReference type="Proteomes" id="UP000799302"/>
    </source>
</evidence>
<dbReference type="OrthoDB" id="432719at2759"/>
<evidence type="ECO:0000256" key="2">
    <source>
        <dbReference type="ARBA" id="ARBA00006024"/>
    </source>
</evidence>
<dbReference type="SFLD" id="SFLDG00002">
    <property type="entry name" value="C1.7:_P-type_atpase_like"/>
    <property type="match status" value="1"/>
</dbReference>
<dbReference type="Pfam" id="PF00702">
    <property type="entry name" value="Hydrolase"/>
    <property type="match status" value="1"/>
</dbReference>
<dbReference type="InterPro" id="IPR006121">
    <property type="entry name" value="HMA_dom"/>
</dbReference>
<dbReference type="Pfam" id="PF00122">
    <property type="entry name" value="E1-E2_ATPase"/>
    <property type="match status" value="1"/>
</dbReference>
<comment type="similarity">
    <text evidence="2 15">Belongs to the cation transport ATPase (P-type) (TC 3.A.3) family. Type IB subfamily.</text>
</comment>
<keyword evidence="13" id="KW-0406">Ion transport</keyword>
<dbReference type="NCBIfam" id="TIGR00003">
    <property type="entry name" value="copper ion binding protein"/>
    <property type="match status" value="1"/>
</dbReference>
<dbReference type="InterPro" id="IPR027256">
    <property type="entry name" value="P-typ_ATPase_IB"/>
</dbReference>
<evidence type="ECO:0000256" key="3">
    <source>
        <dbReference type="ARBA" id="ARBA00022448"/>
    </source>
</evidence>
<feature type="transmembrane region" description="Helical" evidence="15">
    <location>
        <begin position="736"/>
        <end position="756"/>
    </location>
</feature>
<gene>
    <name evidence="17" type="ORF">BT63DRAFT_395481</name>
</gene>
<keyword evidence="18" id="KW-1185">Reference proteome</keyword>
<evidence type="ECO:0000256" key="8">
    <source>
        <dbReference type="ARBA" id="ARBA00022840"/>
    </source>
</evidence>
<feature type="transmembrane region" description="Helical" evidence="15">
    <location>
        <begin position="483"/>
        <end position="503"/>
    </location>
</feature>
<dbReference type="PRINTS" id="PR00119">
    <property type="entry name" value="CATATPASE"/>
</dbReference>
<evidence type="ECO:0000256" key="6">
    <source>
        <dbReference type="ARBA" id="ARBA00022737"/>
    </source>
</evidence>
<comment type="subcellular location">
    <subcellularLocation>
        <location evidence="1">Endomembrane system</location>
        <topology evidence="1">Multi-pass membrane protein</topology>
    </subcellularLocation>
    <subcellularLocation>
        <location evidence="15">Membrane</location>
    </subcellularLocation>
</comment>
<feature type="transmembrane region" description="Helical" evidence="15">
    <location>
        <begin position="776"/>
        <end position="802"/>
    </location>
</feature>
<evidence type="ECO:0000256" key="15">
    <source>
        <dbReference type="RuleBase" id="RU362081"/>
    </source>
</evidence>
<dbReference type="PROSITE" id="PS01047">
    <property type="entry name" value="HMA_1"/>
    <property type="match status" value="3"/>
</dbReference>
<evidence type="ECO:0000313" key="17">
    <source>
        <dbReference type="EMBL" id="KAF2674939.1"/>
    </source>
</evidence>
<keyword evidence="8 15" id="KW-0067">ATP-binding</keyword>
<evidence type="ECO:0000256" key="5">
    <source>
        <dbReference type="ARBA" id="ARBA00022723"/>
    </source>
</evidence>
<accession>A0A6A6URJ3</accession>
<dbReference type="CDD" id="cd02094">
    <property type="entry name" value="P-type_ATPase_Cu-like"/>
    <property type="match status" value="1"/>
</dbReference>
<dbReference type="NCBIfam" id="TIGR01525">
    <property type="entry name" value="ATPase-IB_hvy"/>
    <property type="match status" value="1"/>
</dbReference>
<keyword evidence="3" id="KW-0813">Transport</keyword>
<keyword evidence="10" id="KW-1278">Translocase</keyword>